<dbReference type="PANTHER" id="PTHR33221:SF5">
    <property type="entry name" value="HTH-TYPE TRANSCRIPTIONAL REGULATOR ISCR"/>
    <property type="match status" value="1"/>
</dbReference>
<dbReference type="GO" id="GO:0003700">
    <property type="term" value="F:DNA-binding transcription factor activity"/>
    <property type="evidence" value="ECO:0007669"/>
    <property type="project" value="TreeGrafter"/>
</dbReference>
<dbReference type="Proteomes" id="UP000822993">
    <property type="component" value="Unassembled WGS sequence"/>
</dbReference>
<dbReference type="Gene3D" id="1.10.10.10">
    <property type="entry name" value="Winged helix-like DNA-binding domain superfamily/Winged helix DNA-binding domain"/>
    <property type="match status" value="1"/>
</dbReference>
<dbReference type="SUPFAM" id="SSF46785">
    <property type="entry name" value="Winged helix' DNA-binding domain"/>
    <property type="match status" value="1"/>
</dbReference>
<comment type="caution">
    <text evidence="2">The sequence shown here is derived from an EMBL/GenBank/DDBJ whole genome shotgun (WGS) entry which is preliminary data.</text>
</comment>
<dbReference type="EMBL" id="JACSPN010000005">
    <property type="protein sequence ID" value="MBE7699902.1"/>
    <property type="molecule type" value="Genomic_DNA"/>
</dbReference>
<dbReference type="GO" id="GO:0003677">
    <property type="term" value="F:DNA binding"/>
    <property type="evidence" value="ECO:0007669"/>
    <property type="project" value="UniProtKB-KW"/>
</dbReference>
<sequence>MRITAKIDYAVRACVELAVARDEGFVTAERVGRAQGIPGSFLLGILNQLRRSGLVESRRGADGGFRLAADPSRIAVADVIRAIDGPLANVAGVQPEDTSYAPSAAALRQTWVALRVAMRSVLEHVTIADIASGALPDDVAHLVGDSEAWVTRPFGDEVELRGGAAGPGGTADL</sequence>
<reference evidence="2 3" key="1">
    <citation type="submission" date="2020-08" db="EMBL/GenBank/DDBJ databases">
        <title>A Genomic Blueprint of the Chicken Gut Microbiome.</title>
        <authorList>
            <person name="Gilroy R."/>
            <person name="Ravi A."/>
            <person name="Getino M."/>
            <person name="Pursley I."/>
            <person name="Horton D.L."/>
            <person name="Alikhan N.-F."/>
            <person name="Baker D."/>
            <person name="Gharbi K."/>
            <person name="Hall N."/>
            <person name="Watson M."/>
            <person name="Adriaenssens E.M."/>
            <person name="Foster-Nyarko E."/>
            <person name="Jarju S."/>
            <person name="Secka A."/>
            <person name="Antonio M."/>
            <person name="Oren A."/>
            <person name="Chaudhuri R."/>
            <person name="La Ragione R.M."/>
            <person name="Hildebrand F."/>
            <person name="Pallen M.J."/>
        </authorList>
    </citation>
    <scope>NUCLEOTIDE SEQUENCE [LARGE SCALE GENOMIC DNA]</scope>
    <source>
        <strain evidence="2 3">Sa1BUA8</strain>
    </source>
</reference>
<dbReference type="InterPro" id="IPR000944">
    <property type="entry name" value="Tscrpt_reg_Rrf2"/>
</dbReference>
<protein>
    <submittedName>
        <fullName evidence="2">Rrf2 family transcriptional regulator</fullName>
    </submittedName>
</protein>
<evidence type="ECO:0000313" key="2">
    <source>
        <dbReference type="EMBL" id="MBE7699902.1"/>
    </source>
</evidence>
<accession>A0A9D5UFD8</accession>
<dbReference type="InterPro" id="IPR036388">
    <property type="entry name" value="WH-like_DNA-bd_sf"/>
</dbReference>
<dbReference type="PROSITE" id="PS01332">
    <property type="entry name" value="HTH_RRF2_1"/>
    <property type="match status" value="1"/>
</dbReference>
<dbReference type="GO" id="GO:0005829">
    <property type="term" value="C:cytosol"/>
    <property type="evidence" value="ECO:0007669"/>
    <property type="project" value="TreeGrafter"/>
</dbReference>
<keyword evidence="3" id="KW-1185">Reference proteome</keyword>
<proteinExistence type="predicted"/>
<name>A0A9D5UFD8_9CELL</name>
<gene>
    <name evidence="2" type="ORF">H9623_06215</name>
</gene>
<dbReference type="RefSeq" id="WP_193719177.1">
    <property type="nucleotide sequence ID" value="NZ_JACSPN010000005.1"/>
</dbReference>
<evidence type="ECO:0000313" key="3">
    <source>
        <dbReference type="Proteomes" id="UP000822993"/>
    </source>
</evidence>
<dbReference type="InterPro" id="IPR036390">
    <property type="entry name" value="WH_DNA-bd_sf"/>
</dbReference>
<dbReference type="InterPro" id="IPR030489">
    <property type="entry name" value="TR_Rrf2-type_CS"/>
</dbReference>
<organism evidence="2 3">
    <name type="scientific">Oerskovia douganii</name>
    <dbReference type="NCBI Taxonomy" id="2762210"/>
    <lineage>
        <taxon>Bacteria</taxon>
        <taxon>Bacillati</taxon>
        <taxon>Actinomycetota</taxon>
        <taxon>Actinomycetes</taxon>
        <taxon>Micrococcales</taxon>
        <taxon>Cellulomonadaceae</taxon>
        <taxon>Oerskovia</taxon>
    </lineage>
</organism>
<dbReference type="PANTHER" id="PTHR33221">
    <property type="entry name" value="WINGED HELIX-TURN-HELIX TRANSCRIPTIONAL REGULATOR, RRF2 FAMILY"/>
    <property type="match status" value="1"/>
</dbReference>
<dbReference type="AlphaFoldDB" id="A0A9D5UFD8"/>
<dbReference type="Pfam" id="PF02082">
    <property type="entry name" value="Rrf2"/>
    <property type="match status" value="1"/>
</dbReference>
<dbReference type="NCBIfam" id="TIGR00738">
    <property type="entry name" value="rrf2_super"/>
    <property type="match status" value="1"/>
</dbReference>
<dbReference type="PROSITE" id="PS51197">
    <property type="entry name" value="HTH_RRF2_2"/>
    <property type="match status" value="1"/>
</dbReference>
<evidence type="ECO:0000256" key="1">
    <source>
        <dbReference type="ARBA" id="ARBA00023125"/>
    </source>
</evidence>
<keyword evidence="1" id="KW-0238">DNA-binding</keyword>